<accession>A0A923RWL4</accession>
<dbReference type="Gene3D" id="3.40.1190.20">
    <property type="match status" value="1"/>
</dbReference>
<sequence>MFDIVALGELLIDFTDGGYSQSGMKLFERNAGGAPCNMLTAATRMGRSTAFIGKVGNDMHGQFLRQVIESEGICTKGLVMDSNVFTTLAFVALDARGEREFSFARKPGADICLKSDEVSRELLQNCKVFHFGSLSLTNEPTRTASFVAVNTAKEAGAVISYDPNYREKLWPDQESARFHMQSVLQYVDMIKVSDEELEIVTGEQSLENACAFLHSKGVTCVAITLGKKGAYVSLNEKGGGFSDSVELGKTIDKTGAGDAFWGAFISYFIKEGKSLVQLSIADVIRYADQANIVAALSISKRGGIPSMPYLKEVEHILQHQEKESNYESQ</sequence>
<feature type="domain" description="Carbohydrate kinase PfkB" evidence="6">
    <location>
        <begin position="2"/>
        <end position="308"/>
    </location>
</feature>
<dbReference type="PRINTS" id="PR00990">
    <property type="entry name" value="RIBOKINASE"/>
</dbReference>
<dbReference type="AlphaFoldDB" id="A0A923RWL4"/>
<evidence type="ECO:0000313" key="7">
    <source>
        <dbReference type="EMBL" id="MBC5726222.1"/>
    </source>
</evidence>
<dbReference type="InterPro" id="IPR011611">
    <property type="entry name" value="PfkB_dom"/>
</dbReference>
<dbReference type="Pfam" id="PF00294">
    <property type="entry name" value="PfkB"/>
    <property type="match status" value="1"/>
</dbReference>
<keyword evidence="3" id="KW-0547">Nucleotide-binding</keyword>
<dbReference type="InterPro" id="IPR029056">
    <property type="entry name" value="Ribokinase-like"/>
</dbReference>
<dbReference type="InterPro" id="IPR050306">
    <property type="entry name" value="PfkB_Carbo_kinase"/>
</dbReference>
<evidence type="ECO:0000256" key="4">
    <source>
        <dbReference type="ARBA" id="ARBA00022777"/>
    </source>
</evidence>
<dbReference type="PANTHER" id="PTHR43085">
    <property type="entry name" value="HEXOKINASE FAMILY MEMBER"/>
    <property type="match status" value="1"/>
</dbReference>
<evidence type="ECO:0000256" key="2">
    <source>
        <dbReference type="ARBA" id="ARBA00022679"/>
    </source>
</evidence>
<protein>
    <submittedName>
        <fullName evidence="7">Carbohydrate kinase</fullName>
    </submittedName>
</protein>
<reference evidence="7" key="1">
    <citation type="submission" date="2020-08" db="EMBL/GenBank/DDBJ databases">
        <title>Genome public.</title>
        <authorList>
            <person name="Liu C."/>
            <person name="Sun Q."/>
        </authorList>
    </citation>
    <scope>NUCLEOTIDE SEQUENCE</scope>
    <source>
        <strain evidence="7">NSJ-28</strain>
    </source>
</reference>
<dbReference type="SUPFAM" id="SSF53613">
    <property type="entry name" value="Ribokinase-like"/>
    <property type="match status" value="1"/>
</dbReference>
<evidence type="ECO:0000256" key="3">
    <source>
        <dbReference type="ARBA" id="ARBA00022741"/>
    </source>
</evidence>
<dbReference type="GO" id="GO:0016301">
    <property type="term" value="F:kinase activity"/>
    <property type="evidence" value="ECO:0007669"/>
    <property type="project" value="UniProtKB-KW"/>
</dbReference>
<name>A0A923RWL4_9FIRM</name>
<dbReference type="EMBL" id="JACOPL010000012">
    <property type="protein sequence ID" value="MBC5726222.1"/>
    <property type="molecule type" value="Genomic_DNA"/>
</dbReference>
<keyword evidence="4 7" id="KW-0418">Kinase</keyword>
<comment type="similarity">
    <text evidence="1">Belongs to the carbohydrate kinase PfkB family.</text>
</comment>
<evidence type="ECO:0000256" key="1">
    <source>
        <dbReference type="ARBA" id="ARBA00010688"/>
    </source>
</evidence>
<keyword evidence="2" id="KW-0808">Transferase</keyword>
<gene>
    <name evidence="7" type="ORF">H8S45_12240</name>
</gene>
<evidence type="ECO:0000313" key="8">
    <source>
        <dbReference type="Proteomes" id="UP000606499"/>
    </source>
</evidence>
<dbReference type="GO" id="GO:0005524">
    <property type="term" value="F:ATP binding"/>
    <property type="evidence" value="ECO:0007669"/>
    <property type="project" value="UniProtKB-KW"/>
</dbReference>
<dbReference type="InterPro" id="IPR002139">
    <property type="entry name" value="Ribo/fructo_kinase"/>
</dbReference>
<dbReference type="Proteomes" id="UP000606499">
    <property type="component" value="Unassembled WGS sequence"/>
</dbReference>
<evidence type="ECO:0000259" key="6">
    <source>
        <dbReference type="Pfam" id="PF00294"/>
    </source>
</evidence>
<proteinExistence type="inferred from homology"/>
<comment type="caution">
    <text evidence="7">The sequence shown here is derived from an EMBL/GenBank/DDBJ whole genome shotgun (WGS) entry which is preliminary data.</text>
</comment>
<keyword evidence="5" id="KW-0067">ATP-binding</keyword>
<dbReference type="CDD" id="cd01167">
    <property type="entry name" value="bac_FRK"/>
    <property type="match status" value="1"/>
</dbReference>
<keyword evidence="8" id="KW-1185">Reference proteome</keyword>
<dbReference type="PANTHER" id="PTHR43085:SF1">
    <property type="entry name" value="PSEUDOURIDINE KINASE-RELATED"/>
    <property type="match status" value="1"/>
</dbReference>
<evidence type="ECO:0000256" key="5">
    <source>
        <dbReference type="ARBA" id="ARBA00022840"/>
    </source>
</evidence>
<dbReference type="RefSeq" id="WP_054327238.1">
    <property type="nucleotide sequence ID" value="NZ_JACOPL010000012.1"/>
</dbReference>
<organism evidence="7 8">
    <name type="scientific">Agathobaculum faecis</name>
    <dbReference type="NCBI Taxonomy" id="2763013"/>
    <lineage>
        <taxon>Bacteria</taxon>
        <taxon>Bacillati</taxon>
        <taxon>Bacillota</taxon>
        <taxon>Clostridia</taxon>
        <taxon>Eubacteriales</taxon>
        <taxon>Butyricicoccaceae</taxon>
        <taxon>Agathobaculum</taxon>
    </lineage>
</organism>